<dbReference type="AlphaFoldDB" id="I1E2B2"/>
<keyword evidence="2" id="KW-0732">Signal</keyword>
<proteinExistence type="predicted"/>
<organism evidence="3 4">
    <name type="scientific">Rheinheimera nanhaiensis E407-8</name>
    <dbReference type="NCBI Taxonomy" id="562729"/>
    <lineage>
        <taxon>Bacteria</taxon>
        <taxon>Pseudomonadati</taxon>
        <taxon>Pseudomonadota</taxon>
        <taxon>Gammaproteobacteria</taxon>
        <taxon>Chromatiales</taxon>
        <taxon>Chromatiaceae</taxon>
        <taxon>Rheinheimera</taxon>
    </lineage>
</organism>
<gene>
    <name evidence="3" type="ORF">RNAN_3464</name>
</gene>
<protein>
    <submittedName>
        <fullName evidence="3">Uncharacterized protein</fullName>
    </submittedName>
</protein>
<dbReference type="EMBL" id="BAFK01000028">
    <property type="protein sequence ID" value="GAB60440.1"/>
    <property type="molecule type" value="Genomic_DNA"/>
</dbReference>
<evidence type="ECO:0000256" key="2">
    <source>
        <dbReference type="SAM" id="SignalP"/>
    </source>
</evidence>
<evidence type="ECO:0000313" key="3">
    <source>
        <dbReference type="EMBL" id="GAB60440.1"/>
    </source>
</evidence>
<comment type="caution">
    <text evidence="3">The sequence shown here is derived from an EMBL/GenBank/DDBJ whole genome shotgun (WGS) entry which is preliminary data.</text>
</comment>
<keyword evidence="4" id="KW-1185">Reference proteome</keyword>
<feature type="signal peptide" evidence="2">
    <location>
        <begin position="1"/>
        <end position="16"/>
    </location>
</feature>
<evidence type="ECO:0000313" key="4">
    <source>
        <dbReference type="Proteomes" id="UP000004374"/>
    </source>
</evidence>
<sequence>MAVLLHAMLLAALLNAKIPARVTPPLSEAVVSYLYQPPPTKLAQQPEDETTTGPTVMPPKPVNIAPSVTAAPQQATNEPAVATAALPDKAAQPEPQDTVQTLVLPQQSLAQRALNQAAAVAPAAIEQAATASYQQLRQAQQQPKITVEKRHQPLSQDPAGQVVAQLNDGRQLIRVKGGCRIADPGKDGFDALMAANAVVPCGDEEDSSALLKQALEKHLKR</sequence>
<feature type="chain" id="PRO_5003638890" evidence="2">
    <location>
        <begin position="17"/>
        <end position="221"/>
    </location>
</feature>
<evidence type="ECO:0000256" key="1">
    <source>
        <dbReference type="SAM" id="MobiDB-lite"/>
    </source>
</evidence>
<dbReference type="Proteomes" id="UP000004374">
    <property type="component" value="Unassembled WGS sequence"/>
</dbReference>
<name>I1E2B2_9GAMM</name>
<feature type="region of interest" description="Disordered" evidence="1">
    <location>
        <begin position="40"/>
        <end position="60"/>
    </location>
</feature>
<reference evidence="3 4" key="1">
    <citation type="journal article" date="2012" name="J. Bacteriol.">
        <title>Genome Sequence of the Protease-Producing Bacterium Rheinheimera nanhaiensis E407-8T, Isolated from Deep-Sea Sediment of the South China Sea.</title>
        <authorList>
            <person name="Zhang X.-Y."/>
            <person name="Zhang Y.-J."/>
            <person name="Qin Q.-L."/>
            <person name="Xie B.-B."/>
            <person name="Chen X.-L."/>
            <person name="Zhou B.-C."/>
            <person name="Zhang Y.-Z."/>
        </authorList>
    </citation>
    <scope>NUCLEOTIDE SEQUENCE [LARGE SCALE GENOMIC DNA]</scope>
    <source>
        <strain evidence="3 4">E407-8</strain>
    </source>
</reference>
<accession>I1E2B2</accession>